<dbReference type="Pfam" id="PF14380">
    <property type="entry name" value="WAK_assoc"/>
    <property type="match status" value="1"/>
</dbReference>
<feature type="domain" description="Wall-associated receptor kinase C-terminal" evidence="6">
    <location>
        <begin position="216"/>
        <end position="270"/>
    </location>
</feature>
<keyword evidence="8" id="KW-1185">Reference proteome</keyword>
<dbReference type="PANTHER" id="PTHR33355">
    <property type="entry name" value="WALL-ASSOCIATED RECEPTOR KINASE CARBOXY-TERMINAL PROTEIN-RELATED"/>
    <property type="match status" value="1"/>
</dbReference>
<dbReference type="AlphaFoldDB" id="A0A4Y7IIX2"/>
<keyword evidence="3" id="KW-0325">Glycoprotein</keyword>
<keyword evidence="2 4" id="KW-0732">Signal</keyword>
<reference evidence="7 8" key="1">
    <citation type="journal article" date="2018" name="Science">
        <title>The opium poppy genome and morphinan production.</title>
        <authorList>
            <person name="Guo L."/>
            <person name="Winzer T."/>
            <person name="Yang X."/>
            <person name="Li Y."/>
            <person name="Ning Z."/>
            <person name="He Z."/>
            <person name="Teodor R."/>
            <person name="Lu Y."/>
            <person name="Bowser T.A."/>
            <person name="Graham I.A."/>
            <person name="Ye K."/>
        </authorList>
    </citation>
    <scope>NUCLEOTIDE SEQUENCE [LARGE SCALE GENOMIC DNA]</scope>
    <source>
        <strain evidence="8">cv. HN1</strain>
        <tissue evidence="7">Leaves</tissue>
    </source>
</reference>
<accession>A0A4Y7IIX2</accession>
<evidence type="ECO:0008006" key="9">
    <source>
        <dbReference type="Google" id="ProtNLM"/>
    </source>
</evidence>
<gene>
    <name evidence="7" type="ORF">C5167_017261</name>
</gene>
<evidence type="ECO:0000256" key="2">
    <source>
        <dbReference type="ARBA" id="ARBA00022729"/>
    </source>
</evidence>
<feature type="signal peptide" evidence="4">
    <location>
        <begin position="1"/>
        <end position="24"/>
    </location>
</feature>
<sequence>MSMSISLILPISVIFITFLPLLITSQTCEKLCGDQKLRYPFGSAQGCGDPRFQKFIKCDRAQQKLMLNTHTGTYPITSIDYDNLIIYIQDPSMSTCSSSQPSKGFGLDWDAPFTFLDSNVFALLDCSTSSSPLYTSRSSLNGKGTNSTSASGNIVPLCDTEGAPICSLLYSCPTISRLNLPISTCCVYTPLDLGPAYEMDLRKLECSSYASIYSFNGQESNPQGWKYGIGLKYKFSVKNDFPSVCSICERSNGVCGYTGTYNSFVCNCVGGANTTSDCYFSASWRNGAQKILPWQIRKFFTRITKMNLANIFIHMVSHLDPVVDLVEALCIRKSLDQAGGL</sequence>
<dbReference type="InterPro" id="IPR032872">
    <property type="entry name" value="WAK_assoc_C"/>
</dbReference>
<evidence type="ECO:0000259" key="5">
    <source>
        <dbReference type="Pfam" id="PF13947"/>
    </source>
</evidence>
<dbReference type="OMA" id="LDWNAPF"/>
<dbReference type="Proteomes" id="UP000316621">
    <property type="component" value="Chromosome 2"/>
</dbReference>
<protein>
    <recommendedName>
        <fullName evidence="9">Wall-associated receptor kinase galacturonan-binding domain-containing protein</fullName>
    </recommendedName>
</protein>
<name>A0A4Y7IIX2_PAPSO</name>
<evidence type="ECO:0000313" key="7">
    <source>
        <dbReference type="EMBL" id="RZC48834.1"/>
    </source>
</evidence>
<dbReference type="GO" id="GO:0030247">
    <property type="term" value="F:polysaccharide binding"/>
    <property type="evidence" value="ECO:0007669"/>
    <property type="project" value="InterPro"/>
</dbReference>
<dbReference type="EMBL" id="CM010716">
    <property type="protein sequence ID" value="RZC48834.1"/>
    <property type="molecule type" value="Genomic_DNA"/>
</dbReference>
<dbReference type="InterPro" id="IPR025287">
    <property type="entry name" value="WAK_GUB"/>
</dbReference>
<evidence type="ECO:0000259" key="6">
    <source>
        <dbReference type="Pfam" id="PF14380"/>
    </source>
</evidence>
<evidence type="ECO:0000256" key="4">
    <source>
        <dbReference type="SAM" id="SignalP"/>
    </source>
</evidence>
<evidence type="ECO:0000256" key="3">
    <source>
        <dbReference type="ARBA" id="ARBA00023180"/>
    </source>
</evidence>
<dbReference type="Pfam" id="PF13947">
    <property type="entry name" value="GUB_WAK_bind"/>
    <property type="match status" value="1"/>
</dbReference>
<organism evidence="7 8">
    <name type="scientific">Papaver somniferum</name>
    <name type="common">Opium poppy</name>
    <dbReference type="NCBI Taxonomy" id="3469"/>
    <lineage>
        <taxon>Eukaryota</taxon>
        <taxon>Viridiplantae</taxon>
        <taxon>Streptophyta</taxon>
        <taxon>Embryophyta</taxon>
        <taxon>Tracheophyta</taxon>
        <taxon>Spermatophyta</taxon>
        <taxon>Magnoliopsida</taxon>
        <taxon>Ranunculales</taxon>
        <taxon>Papaveraceae</taxon>
        <taxon>Papaveroideae</taxon>
        <taxon>Papaver</taxon>
    </lineage>
</organism>
<evidence type="ECO:0000256" key="1">
    <source>
        <dbReference type="ARBA" id="ARBA00004167"/>
    </source>
</evidence>
<feature type="domain" description="Wall-associated receptor kinase galacturonan-binding" evidence="5">
    <location>
        <begin position="28"/>
        <end position="89"/>
    </location>
</feature>
<comment type="subcellular location">
    <subcellularLocation>
        <location evidence="1">Membrane</location>
        <topology evidence="1">Single-pass membrane protein</topology>
    </subcellularLocation>
</comment>
<dbReference type="PANTHER" id="PTHR33355:SF10">
    <property type="entry name" value="EGF-LIKE DOMAIN-CONTAINING PROTEIN"/>
    <property type="match status" value="1"/>
</dbReference>
<feature type="chain" id="PRO_5021223352" description="Wall-associated receptor kinase galacturonan-binding domain-containing protein" evidence="4">
    <location>
        <begin position="25"/>
        <end position="341"/>
    </location>
</feature>
<proteinExistence type="predicted"/>
<evidence type="ECO:0000313" key="8">
    <source>
        <dbReference type="Proteomes" id="UP000316621"/>
    </source>
</evidence>
<dbReference type="GO" id="GO:0016020">
    <property type="term" value="C:membrane"/>
    <property type="evidence" value="ECO:0007669"/>
    <property type="project" value="UniProtKB-SubCell"/>
</dbReference>
<dbReference type="Gramene" id="RZC48834">
    <property type="protein sequence ID" value="RZC48834"/>
    <property type="gene ID" value="C5167_017261"/>
</dbReference>